<dbReference type="SUPFAM" id="SSF52540">
    <property type="entry name" value="P-loop containing nucleoside triphosphate hydrolases"/>
    <property type="match status" value="1"/>
</dbReference>
<feature type="domain" description="Type II secretion system protein GspE N-terminal" evidence="5">
    <location>
        <begin position="62"/>
        <end position="147"/>
    </location>
</feature>
<keyword evidence="2" id="KW-0547">Nucleotide-binding</keyword>
<sequence>MNGLVKEGSIGEILFKSQIITEQELKAALEAQKVSGCRVGEALVRLGVVTQEDIDWALANQLNIPYVRLKKENIDDAAVAKVPGQLARRYSLCPIFLSGNELSVAMADPLNKEALEEITRVTGCQISISVGLIREIREMHDAMYGPDQNLPQLGFSSGHFPAKVLSAINADLSGAMLLNHLLLRVVQQKYASVALQPLGDQVRVLARGEGRTAEFGKLSATHYGRLTERVRRLSGIDAAEENPTSGVLTFIWQGKRIPFKTLAMRGNGGDYLTLKLHVGAPKISGLDDLGVSAEKRADLKALCGEKEGLILFTGRDPEERSRLIDLFLDACDHADRTVLLVGERLGRGRDRWPRLPVGRCGAEDTAKVVSAALEHDPDTLAIEDVTELSAFIEASKSVMRGKLVVAGMSQGNKGAVLKQLLYLCQKNFLIPTHLKGVVSLKSVLLLCPECKKSYAPAADELAALRLKATAPEYYRPAGCPSCDQTGYSGKKYLLDVIRFDQGLLEAFELIRDADEIIRHLKDTGYRGIGEEGAELLERGEISPGEYVASILL</sequence>
<dbReference type="InterPro" id="IPR027417">
    <property type="entry name" value="P-loop_NTPase"/>
</dbReference>
<accession>A0A6S6M145</accession>
<dbReference type="Proteomes" id="UP000515472">
    <property type="component" value="Chromosome"/>
</dbReference>
<proteinExistence type="inferred from homology"/>
<dbReference type="AlphaFoldDB" id="A0A6S6M145"/>
<organism evidence="6 7">
    <name type="scientific">Citrifermentans bremense</name>
    <dbReference type="NCBI Taxonomy" id="60035"/>
    <lineage>
        <taxon>Bacteria</taxon>
        <taxon>Pseudomonadati</taxon>
        <taxon>Thermodesulfobacteriota</taxon>
        <taxon>Desulfuromonadia</taxon>
        <taxon>Geobacterales</taxon>
        <taxon>Geobacteraceae</taxon>
        <taxon>Citrifermentans</taxon>
    </lineage>
</organism>
<dbReference type="Pfam" id="PF05157">
    <property type="entry name" value="MshEN"/>
    <property type="match status" value="1"/>
</dbReference>
<keyword evidence="3" id="KW-0067">ATP-binding</keyword>
<feature type="domain" description="Bacterial type II secretion system protein E" evidence="4">
    <location>
        <begin position="177"/>
        <end position="542"/>
    </location>
</feature>
<keyword evidence="7" id="KW-1185">Reference proteome</keyword>
<evidence type="ECO:0000313" key="6">
    <source>
        <dbReference type="EMBL" id="BCG45314.1"/>
    </source>
</evidence>
<dbReference type="InterPro" id="IPR001482">
    <property type="entry name" value="T2SS/T4SS_dom"/>
</dbReference>
<name>A0A6S6M145_9BACT</name>
<evidence type="ECO:0000259" key="5">
    <source>
        <dbReference type="Pfam" id="PF05157"/>
    </source>
</evidence>
<dbReference type="InterPro" id="IPR037257">
    <property type="entry name" value="T2SS_E_N_sf"/>
</dbReference>
<dbReference type="Gene3D" id="3.40.50.300">
    <property type="entry name" value="P-loop containing nucleotide triphosphate hydrolases"/>
    <property type="match status" value="1"/>
</dbReference>
<dbReference type="RefSeq" id="WP_185243754.1">
    <property type="nucleotide sequence ID" value="NZ_AP023213.1"/>
</dbReference>
<evidence type="ECO:0000256" key="1">
    <source>
        <dbReference type="ARBA" id="ARBA00006611"/>
    </source>
</evidence>
<evidence type="ECO:0000256" key="2">
    <source>
        <dbReference type="ARBA" id="ARBA00022741"/>
    </source>
</evidence>
<protein>
    <submittedName>
        <fullName evidence="6">Type II secretory pathway, ATPase PulE/Tfp pilus assembly pathway, ATPase PilB</fullName>
    </submittedName>
</protein>
<dbReference type="Gene3D" id="3.30.450.90">
    <property type="match status" value="1"/>
</dbReference>
<reference evidence="6 7" key="1">
    <citation type="submission" date="2020-06" db="EMBL/GenBank/DDBJ databases">
        <title>Interaction of electrochemicaly active bacteria, Geobacter bremensis R4 on different carbon anode.</title>
        <authorList>
            <person name="Meng L."/>
            <person name="Yoshida N."/>
        </authorList>
    </citation>
    <scope>NUCLEOTIDE SEQUENCE [LARGE SCALE GENOMIC DNA]</scope>
    <source>
        <strain evidence="6 7">R4</strain>
    </source>
</reference>
<dbReference type="PANTHER" id="PTHR30258">
    <property type="entry name" value="TYPE II SECRETION SYSTEM PROTEIN GSPE-RELATED"/>
    <property type="match status" value="1"/>
</dbReference>
<comment type="similarity">
    <text evidence="1">Belongs to the GSP E family.</text>
</comment>
<gene>
    <name evidence="6" type="ORF">GEOBRER4_n0067</name>
</gene>
<dbReference type="GO" id="GO:0016887">
    <property type="term" value="F:ATP hydrolysis activity"/>
    <property type="evidence" value="ECO:0007669"/>
    <property type="project" value="TreeGrafter"/>
</dbReference>
<dbReference type="EMBL" id="AP023213">
    <property type="protein sequence ID" value="BCG45314.1"/>
    <property type="molecule type" value="Genomic_DNA"/>
</dbReference>
<dbReference type="SUPFAM" id="SSF160246">
    <property type="entry name" value="EspE N-terminal domain-like"/>
    <property type="match status" value="1"/>
</dbReference>
<dbReference type="GO" id="GO:0005524">
    <property type="term" value="F:ATP binding"/>
    <property type="evidence" value="ECO:0007669"/>
    <property type="project" value="UniProtKB-KW"/>
</dbReference>
<dbReference type="InterPro" id="IPR007831">
    <property type="entry name" value="T2SS_GspE_N"/>
</dbReference>
<evidence type="ECO:0000259" key="4">
    <source>
        <dbReference type="Pfam" id="PF00437"/>
    </source>
</evidence>
<evidence type="ECO:0000313" key="7">
    <source>
        <dbReference type="Proteomes" id="UP000515472"/>
    </source>
</evidence>
<dbReference type="Pfam" id="PF00437">
    <property type="entry name" value="T2SSE"/>
    <property type="match status" value="1"/>
</dbReference>
<dbReference type="PANTHER" id="PTHR30258:SF1">
    <property type="entry name" value="PROTEIN TRANSPORT PROTEIN HOFB HOMOLOG"/>
    <property type="match status" value="1"/>
</dbReference>
<evidence type="ECO:0000256" key="3">
    <source>
        <dbReference type="ARBA" id="ARBA00022840"/>
    </source>
</evidence>
<dbReference type="Gene3D" id="3.30.300.160">
    <property type="entry name" value="Type II secretion system, protein E, N-terminal domain"/>
    <property type="match status" value="1"/>
</dbReference>
<dbReference type="KEGG" id="gbn:GEOBRER4_00640"/>
<dbReference type="GO" id="GO:0005886">
    <property type="term" value="C:plasma membrane"/>
    <property type="evidence" value="ECO:0007669"/>
    <property type="project" value="TreeGrafter"/>
</dbReference>